<evidence type="ECO:0000313" key="3">
    <source>
        <dbReference type="Proteomes" id="UP000186817"/>
    </source>
</evidence>
<protein>
    <submittedName>
        <fullName evidence="2">Uncharacterized protein</fullName>
    </submittedName>
</protein>
<dbReference type="EMBL" id="LSRX01000285">
    <property type="protein sequence ID" value="OLQ01632.1"/>
    <property type="molecule type" value="Genomic_DNA"/>
</dbReference>
<sequence length="213" mass="23421">MEVSRKSALAGLEQINDSVTIKSETSCPGGMLTSKSHPHYAETVVRWRDIVEPPGKGKAAASRYCRLSRLHRDFCRLLVNILKASKFGGDRVVTGSIDAETVPGTESHDVLNNINVRREVEPTADTLKSNTAQIAPPGSPRHTTRDESVVNYEPNRGEMAMLRKSNEMDSGRVRLWVEKNNTPPTTVVGMSLKNPQRGNVLGLLIPDFVTLCT</sequence>
<name>A0A1Q9E2H8_SYMMI</name>
<reference evidence="2 3" key="1">
    <citation type="submission" date="2016-02" db="EMBL/GenBank/DDBJ databases">
        <title>Genome analysis of coral dinoflagellate symbionts highlights evolutionary adaptations to a symbiotic lifestyle.</title>
        <authorList>
            <person name="Aranda M."/>
            <person name="Li Y."/>
            <person name="Liew Y.J."/>
            <person name="Baumgarten S."/>
            <person name="Simakov O."/>
            <person name="Wilson M."/>
            <person name="Piel J."/>
            <person name="Ashoor H."/>
            <person name="Bougouffa S."/>
            <person name="Bajic V.B."/>
            <person name="Ryu T."/>
            <person name="Ravasi T."/>
            <person name="Bayer T."/>
            <person name="Micklem G."/>
            <person name="Kim H."/>
            <person name="Bhak J."/>
            <person name="Lajeunesse T.C."/>
            <person name="Voolstra C.R."/>
        </authorList>
    </citation>
    <scope>NUCLEOTIDE SEQUENCE [LARGE SCALE GENOMIC DNA]</scope>
    <source>
        <strain evidence="2 3">CCMP2467</strain>
    </source>
</reference>
<proteinExistence type="predicted"/>
<accession>A0A1Q9E2H8</accession>
<feature type="region of interest" description="Disordered" evidence="1">
    <location>
        <begin position="126"/>
        <end position="146"/>
    </location>
</feature>
<dbReference type="Proteomes" id="UP000186817">
    <property type="component" value="Unassembled WGS sequence"/>
</dbReference>
<comment type="caution">
    <text evidence="2">The sequence shown here is derived from an EMBL/GenBank/DDBJ whole genome shotgun (WGS) entry which is preliminary data.</text>
</comment>
<dbReference type="AlphaFoldDB" id="A0A1Q9E2H8"/>
<keyword evidence="3" id="KW-1185">Reference proteome</keyword>
<organism evidence="2 3">
    <name type="scientific">Symbiodinium microadriaticum</name>
    <name type="common">Dinoflagellate</name>
    <name type="synonym">Zooxanthella microadriatica</name>
    <dbReference type="NCBI Taxonomy" id="2951"/>
    <lineage>
        <taxon>Eukaryota</taxon>
        <taxon>Sar</taxon>
        <taxon>Alveolata</taxon>
        <taxon>Dinophyceae</taxon>
        <taxon>Suessiales</taxon>
        <taxon>Symbiodiniaceae</taxon>
        <taxon>Symbiodinium</taxon>
    </lineage>
</organism>
<evidence type="ECO:0000313" key="2">
    <source>
        <dbReference type="EMBL" id="OLQ01632.1"/>
    </source>
</evidence>
<gene>
    <name evidence="2" type="ORF">AK812_SmicGene15592</name>
</gene>
<evidence type="ECO:0000256" key="1">
    <source>
        <dbReference type="SAM" id="MobiDB-lite"/>
    </source>
</evidence>